<organism evidence="1 2">
    <name type="scientific">Chitinophaga fulva</name>
    <dbReference type="NCBI Taxonomy" id="2728842"/>
    <lineage>
        <taxon>Bacteria</taxon>
        <taxon>Pseudomonadati</taxon>
        <taxon>Bacteroidota</taxon>
        <taxon>Chitinophagia</taxon>
        <taxon>Chitinophagales</taxon>
        <taxon>Chitinophagaceae</taxon>
        <taxon>Chitinophaga</taxon>
    </lineage>
</organism>
<keyword evidence="2" id="KW-1185">Reference proteome</keyword>
<dbReference type="Proteomes" id="UP000583266">
    <property type="component" value="Unassembled WGS sequence"/>
</dbReference>
<comment type="caution">
    <text evidence="1">The sequence shown here is derived from an EMBL/GenBank/DDBJ whole genome shotgun (WGS) entry which is preliminary data.</text>
</comment>
<protein>
    <submittedName>
        <fullName evidence="1">Uncharacterized protein</fullName>
    </submittedName>
</protein>
<dbReference type="EMBL" id="JABBGC010000001">
    <property type="protein sequence ID" value="NML36765.1"/>
    <property type="molecule type" value="Genomic_DNA"/>
</dbReference>
<sequence length="100" mass="11144">MGTQDVIRLTPGKEICATQHKESEGNLVNPGKSGYERIKDIPGSPAIENDLSAFDRLPATLYQKGSYQLVIQVGWVKQTRFYFLVLTRDSAASKKISEKN</sequence>
<evidence type="ECO:0000313" key="2">
    <source>
        <dbReference type="Proteomes" id="UP000583266"/>
    </source>
</evidence>
<dbReference type="AlphaFoldDB" id="A0A848GDM3"/>
<proteinExistence type="predicted"/>
<name>A0A848GDM3_9BACT</name>
<evidence type="ECO:0000313" key="1">
    <source>
        <dbReference type="EMBL" id="NML36765.1"/>
    </source>
</evidence>
<accession>A0A848GDM3</accession>
<dbReference type="RefSeq" id="WP_169223873.1">
    <property type="nucleotide sequence ID" value="NZ_JABBGC010000001.1"/>
</dbReference>
<gene>
    <name evidence="1" type="ORF">HHL17_06090</name>
</gene>
<reference evidence="1 2" key="1">
    <citation type="submission" date="2020-04" db="EMBL/GenBank/DDBJ databases">
        <title>Chitinophaga sp. G-6-1-13 sp. nov., isolated from soil.</title>
        <authorList>
            <person name="Dahal R.H."/>
            <person name="Chaudhary D.K."/>
        </authorList>
    </citation>
    <scope>NUCLEOTIDE SEQUENCE [LARGE SCALE GENOMIC DNA]</scope>
    <source>
        <strain evidence="1 2">G-6-1-13</strain>
    </source>
</reference>